<dbReference type="OrthoDB" id="8048523at2759"/>
<dbReference type="PROSITE" id="PS50896">
    <property type="entry name" value="LISH"/>
    <property type="match status" value="1"/>
</dbReference>
<feature type="region of interest" description="Disordered" evidence="1">
    <location>
        <begin position="332"/>
        <end position="355"/>
    </location>
</feature>
<dbReference type="InterPro" id="IPR006594">
    <property type="entry name" value="LisH"/>
</dbReference>
<proteinExistence type="predicted"/>
<reference evidence="3" key="1">
    <citation type="submission" date="2019-01" db="EMBL/GenBank/DDBJ databases">
        <title>Draft genome sequences of three monokaryotic isolates of the white-rot basidiomycete fungus Dichomitus squalens.</title>
        <authorList>
            <consortium name="DOE Joint Genome Institute"/>
            <person name="Lopez S.C."/>
            <person name="Andreopoulos B."/>
            <person name="Pangilinan J."/>
            <person name="Lipzen A."/>
            <person name="Riley R."/>
            <person name="Ahrendt S."/>
            <person name="Ng V."/>
            <person name="Barry K."/>
            <person name="Daum C."/>
            <person name="Grigoriev I.V."/>
            <person name="Hilden K.S."/>
            <person name="Makela M.R."/>
            <person name="de Vries R.P."/>
        </authorList>
    </citation>
    <scope>NUCLEOTIDE SEQUENCE [LARGE SCALE GENOMIC DNA]</scope>
    <source>
        <strain evidence="3">OM18370.1</strain>
    </source>
</reference>
<dbReference type="Proteomes" id="UP000292957">
    <property type="component" value="Unassembled WGS sequence"/>
</dbReference>
<accession>A0A4V2K2B9</accession>
<dbReference type="InterPro" id="IPR024964">
    <property type="entry name" value="CTLH/CRA"/>
</dbReference>
<dbReference type="EMBL" id="ML143386">
    <property type="protein sequence ID" value="TBU35973.1"/>
    <property type="molecule type" value="Genomic_DNA"/>
</dbReference>
<organism evidence="3">
    <name type="scientific">Dichomitus squalens</name>
    <dbReference type="NCBI Taxonomy" id="114155"/>
    <lineage>
        <taxon>Eukaryota</taxon>
        <taxon>Fungi</taxon>
        <taxon>Dikarya</taxon>
        <taxon>Basidiomycota</taxon>
        <taxon>Agaricomycotina</taxon>
        <taxon>Agaricomycetes</taxon>
        <taxon>Polyporales</taxon>
        <taxon>Polyporaceae</taxon>
        <taxon>Dichomitus</taxon>
    </lineage>
</organism>
<evidence type="ECO:0000256" key="1">
    <source>
        <dbReference type="SAM" id="MobiDB-lite"/>
    </source>
</evidence>
<feature type="domain" description="CTLH/CRA C-terminal to LisH motif" evidence="2">
    <location>
        <begin position="85"/>
        <end position="289"/>
    </location>
</feature>
<sequence>MSNKAGSSSSTRARLLNPAPEELRQLVLDYLVHNCYTSAARVFVGESSGPKDVDADGDEVMASPVKEASNELDEFEERLAMSELRKDIRTRILTGNIEEATALLNKHFPAVLSENMEADGAPSSPSIPSGRFSYLPSTSVDPTHLALNLHIQAFIEAARTIPLEYIPPGASTPLPHPPLLSGASDKKHSPPGDEDAAMSEFDNEDANVALLIRAQNLYSEANQLSRPQDRATYLHELGQVGGVLAYTVPERSPLATYMTQTRRDGVANQIDSAILYRAKRPIISRIELYARYTATLWGMLHDRDVKIPPRSTWPANVALPPMAALAQESKIVPSKDTGSLDSAIPSVKKTAQEKEPEEILPPFDLHLFVQSTERVS</sequence>
<protein>
    <recommendedName>
        <fullName evidence="2">CTLH/CRA C-terminal to LisH motif domain-containing protein</fullName>
    </recommendedName>
</protein>
<evidence type="ECO:0000313" key="3">
    <source>
        <dbReference type="EMBL" id="TBU35973.1"/>
    </source>
</evidence>
<dbReference type="AlphaFoldDB" id="A0A4V2K2B9"/>
<dbReference type="Pfam" id="PF10607">
    <property type="entry name" value="CTLH"/>
    <property type="match status" value="1"/>
</dbReference>
<name>A0A4V2K2B9_9APHY</name>
<feature type="region of interest" description="Disordered" evidence="1">
    <location>
        <begin position="169"/>
        <end position="197"/>
    </location>
</feature>
<gene>
    <name evidence="3" type="ORF">BD311DRAFT_23510</name>
</gene>
<evidence type="ECO:0000259" key="2">
    <source>
        <dbReference type="Pfam" id="PF10607"/>
    </source>
</evidence>